<feature type="transmembrane region" description="Helical" evidence="1">
    <location>
        <begin position="257"/>
        <end position="275"/>
    </location>
</feature>
<feature type="transmembrane region" description="Helical" evidence="1">
    <location>
        <begin position="132"/>
        <end position="152"/>
    </location>
</feature>
<feature type="transmembrane region" description="Helical" evidence="1">
    <location>
        <begin position="322"/>
        <end position="345"/>
    </location>
</feature>
<sequence>MLIMGRIFFKSRIAEAADLAFARSFAGEGPRAQASAGLVFFWAGLLYGLQTLVYAAIEAGWLTVTPPYGLWLAIGPTLPFLGVIAYVAWRERKGKSGVATRALSASYTSAGLLNLVIAVTFGWLAISRQSTTIWLLYPIVICAMQGAVWYAAALIRRKLWLGVVSAGWFVTTLALTLLMTQVAAYLFCLGLALLALMAAPGYVMQRLSARERAPETLGIEKTVDSGADTDPQAAREALAFVKALVDRGEQVQISGGLLLLSGGLLYGLQCLLHGLDMSDRLRLGALGHLINGVLPTILFLIVVGVVVWRDRHKAPANAGSRAINAAFGGVGLANLFMNLVFGYAAFTQKLWLIWMLYPISLCALMGAGWYVAAVAKRKLWAALVCAGWFMTAVLLAWRVETPEYLLILSGALVLLMAVPGYLLMRFDAGQRA</sequence>
<organism evidence="2 3">
    <name type="scientific">Asticcacaulis excentricus</name>
    <dbReference type="NCBI Taxonomy" id="78587"/>
    <lineage>
        <taxon>Bacteria</taxon>
        <taxon>Pseudomonadati</taxon>
        <taxon>Pseudomonadota</taxon>
        <taxon>Alphaproteobacteria</taxon>
        <taxon>Caulobacterales</taxon>
        <taxon>Caulobacteraceae</taxon>
        <taxon>Asticcacaulis</taxon>
    </lineage>
</organism>
<dbReference type="AlphaFoldDB" id="A0A3G9G5N0"/>
<gene>
    <name evidence="2" type="ORF">EM6_0987</name>
</gene>
<evidence type="ECO:0000313" key="3">
    <source>
        <dbReference type="Proteomes" id="UP000278756"/>
    </source>
</evidence>
<keyword evidence="1" id="KW-0472">Membrane</keyword>
<feature type="transmembrane region" description="Helical" evidence="1">
    <location>
        <begin position="379"/>
        <end position="398"/>
    </location>
</feature>
<feature type="transmembrane region" description="Helical" evidence="1">
    <location>
        <begin position="404"/>
        <end position="424"/>
    </location>
</feature>
<protein>
    <submittedName>
        <fullName evidence="2">Uncharacterized protein</fullName>
    </submittedName>
</protein>
<evidence type="ECO:0000313" key="2">
    <source>
        <dbReference type="EMBL" id="BBF80403.1"/>
    </source>
</evidence>
<feature type="transmembrane region" description="Helical" evidence="1">
    <location>
        <begin position="184"/>
        <end position="203"/>
    </location>
</feature>
<reference evidence="3" key="1">
    <citation type="journal article" date="2017" name="Biotechnol. Biofuels">
        <title>Evaluation of environmental bacterial communities as a factor affecting the growth of duckweed Lemna minor.</title>
        <authorList>
            <person name="Ishizawa H."/>
            <person name="Kuroda M."/>
            <person name="Morikawa M."/>
            <person name="Ike M."/>
        </authorList>
    </citation>
    <scope>NUCLEOTIDE SEQUENCE [LARGE SCALE GENOMIC DNA]</scope>
    <source>
        <strain evidence="3">M6</strain>
    </source>
</reference>
<feature type="transmembrane region" description="Helical" evidence="1">
    <location>
        <begin position="351"/>
        <end position="372"/>
    </location>
</feature>
<feature type="transmembrane region" description="Helical" evidence="1">
    <location>
        <begin position="69"/>
        <end position="89"/>
    </location>
</feature>
<name>A0A3G9G5N0_9CAUL</name>
<reference evidence="3" key="2">
    <citation type="journal article" date="2017" name="Plant Physiol. Biochem.">
        <title>Differential oxidative and antioxidative response of duckweed Lemna minor toward plant growth promoting/inhibiting bacteria.</title>
        <authorList>
            <person name="Ishizawa H."/>
            <person name="Kuroda M."/>
            <person name="Morikawa M."/>
            <person name="Ike M."/>
        </authorList>
    </citation>
    <scope>NUCLEOTIDE SEQUENCE [LARGE SCALE GENOMIC DNA]</scope>
    <source>
        <strain evidence="3">M6</strain>
    </source>
</reference>
<dbReference type="Proteomes" id="UP000278756">
    <property type="component" value="Chromosome 1"/>
</dbReference>
<dbReference type="EMBL" id="AP018827">
    <property type="protein sequence ID" value="BBF80403.1"/>
    <property type="molecule type" value="Genomic_DNA"/>
</dbReference>
<feature type="transmembrane region" description="Helical" evidence="1">
    <location>
        <begin position="287"/>
        <end position="310"/>
    </location>
</feature>
<feature type="transmembrane region" description="Helical" evidence="1">
    <location>
        <begin position="159"/>
        <end position="178"/>
    </location>
</feature>
<feature type="transmembrane region" description="Helical" evidence="1">
    <location>
        <begin position="38"/>
        <end position="57"/>
    </location>
</feature>
<proteinExistence type="predicted"/>
<accession>A0A3G9G5N0</accession>
<keyword evidence="1" id="KW-1133">Transmembrane helix</keyword>
<feature type="transmembrane region" description="Helical" evidence="1">
    <location>
        <begin position="101"/>
        <end position="126"/>
    </location>
</feature>
<keyword evidence="1" id="KW-0812">Transmembrane</keyword>
<evidence type="ECO:0000256" key="1">
    <source>
        <dbReference type="SAM" id="Phobius"/>
    </source>
</evidence>